<dbReference type="Gene3D" id="1.20.1250.20">
    <property type="entry name" value="MFS general substrate transporter like domains"/>
    <property type="match status" value="1"/>
</dbReference>
<keyword evidence="3 6" id="KW-1133">Transmembrane helix</keyword>
<name>E4NBF6_KITSK</name>
<comment type="subcellular location">
    <subcellularLocation>
        <location evidence="1">Cell membrane</location>
        <topology evidence="1">Multi-pass membrane protein</topology>
    </subcellularLocation>
</comment>
<dbReference type="Pfam" id="PF07690">
    <property type="entry name" value="MFS_1"/>
    <property type="match status" value="1"/>
</dbReference>
<accession>E4NBF6</accession>
<feature type="transmembrane region" description="Helical" evidence="6">
    <location>
        <begin position="382"/>
        <end position="401"/>
    </location>
</feature>
<dbReference type="SUPFAM" id="SSF103473">
    <property type="entry name" value="MFS general substrate transporter"/>
    <property type="match status" value="1"/>
</dbReference>
<feature type="transmembrane region" description="Helical" evidence="6">
    <location>
        <begin position="25"/>
        <end position="49"/>
    </location>
</feature>
<dbReference type="GO" id="GO:0046677">
    <property type="term" value="P:response to antibiotic"/>
    <property type="evidence" value="ECO:0007669"/>
    <property type="project" value="UniProtKB-KW"/>
</dbReference>
<dbReference type="KEGG" id="ksk:KSE_27250"/>
<dbReference type="RefSeq" id="WP_014135850.1">
    <property type="nucleotide sequence ID" value="NC_016109.1"/>
</dbReference>
<evidence type="ECO:0000259" key="7">
    <source>
        <dbReference type="PROSITE" id="PS50850"/>
    </source>
</evidence>
<evidence type="ECO:0000256" key="3">
    <source>
        <dbReference type="ARBA" id="ARBA00022989"/>
    </source>
</evidence>
<feature type="transmembrane region" description="Helical" evidence="6">
    <location>
        <begin position="216"/>
        <end position="233"/>
    </location>
</feature>
<evidence type="ECO:0000256" key="4">
    <source>
        <dbReference type="ARBA" id="ARBA00023136"/>
    </source>
</evidence>
<protein>
    <submittedName>
        <fullName evidence="8">Putative drug resistance protein</fullName>
    </submittedName>
</protein>
<dbReference type="CDD" id="cd17321">
    <property type="entry name" value="MFS_MMR_MDR_like"/>
    <property type="match status" value="1"/>
</dbReference>
<dbReference type="PRINTS" id="PR01036">
    <property type="entry name" value="TCRTETB"/>
</dbReference>
<dbReference type="PROSITE" id="PS50850">
    <property type="entry name" value="MFS"/>
    <property type="match status" value="1"/>
</dbReference>
<feature type="transmembrane region" description="Helical" evidence="6">
    <location>
        <begin position="61"/>
        <end position="81"/>
    </location>
</feature>
<evidence type="ECO:0000313" key="9">
    <source>
        <dbReference type="Proteomes" id="UP000007076"/>
    </source>
</evidence>
<dbReference type="HOGENOM" id="CLU_000960_28_2_11"/>
<evidence type="ECO:0000256" key="5">
    <source>
        <dbReference type="ARBA" id="ARBA00023251"/>
    </source>
</evidence>
<keyword evidence="2 6" id="KW-0812">Transmembrane</keyword>
<dbReference type="InterPro" id="IPR011701">
    <property type="entry name" value="MFS"/>
</dbReference>
<keyword evidence="5" id="KW-0046">Antibiotic resistance</keyword>
<reference evidence="8 9" key="1">
    <citation type="journal article" date="2010" name="DNA Res.">
        <title>Genome sequence of Kitasatospora setae NBRC 14216T: an evolutionary snapshot of the family Streptomycetaceae.</title>
        <authorList>
            <person name="Ichikawa N."/>
            <person name="Oguchi A."/>
            <person name="Ikeda H."/>
            <person name="Ishikawa J."/>
            <person name="Kitani S."/>
            <person name="Watanabe Y."/>
            <person name="Nakamura S."/>
            <person name="Katano Y."/>
            <person name="Kishi E."/>
            <person name="Sasagawa M."/>
            <person name="Ankai A."/>
            <person name="Fukui S."/>
            <person name="Hashimoto Y."/>
            <person name="Kamata S."/>
            <person name="Otoguro M."/>
            <person name="Tanikawa S."/>
            <person name="Nihira T."/>
            <person name="Horinouchi S."/>
            <person name="Ohnishi Y."/>
            <person name="Hayakawa M."/>
            <person name="Kuzuyama T."/>
            <person name="Arisawa A."/>
            <person name="Nomoto F."/>
            <person name="Miura H."/>
            <person name="Takahashi Y."/>
            <person name="Fujita N."/>
        </authorList>
    </citation>
    <scope>NUCLEOTIDE SEQUENCE [LARGE SCALE GENOMIC DNA]</scope>
    <source>
        <strain evidence="9">ATCC 33774 / DSM 43861 / JCM 3304 / KCC A-0304 / NBRC 14216 / KM-6054</strain>
    </source>
</reference>
<feature type="transmembrane region" description="Helical" evidence="6">
    <location>
        <begin position="453"/>
        <end position="478"/>
    </location>
</feature>
<evidence type="ECO:0000313" key="8">
    <source>
        <dbReference type="EMBL" id="BAJ28537.1"/>
    </source>
</evidence>
<feature type="transmembrane region" description="Helical" evidence="6">
    <location>
        <begin position="287"/>
        <end position="312"/>
    </location>
</feature>
<keyword evidence="4 6" id="KW-0472">Membrane</keyword>
<feature type="transmembrane region" description="Helical" evidence="6">
    <location>
        <begin position="413"/>
        <end position="441"/>
    </location>
</feature>
<dbReference type="InterPro" id="IPR020846">
    <property type="entry name" value="MFS_dom"/>
</dbReference>
<feature type="transmembrane region" description="Helical" evidence="6">
    <location>
        <begin position="152"/>
        <end position="175"/>
    </location>
</feature>
<dbReference type="EMBL" id="AP010968">
    <property type="protein sequence ID" value="BAJ28537.1"/>
    <property type="molecule type" value="Genomic_DNA"/>
</dbReference>
<dbReference type="Proteomes" id="UP000007076">
    <property type="component" value="Chromosome"/>
</dbReference>
<feature type="transmembrane region" description="Helical" evidence="6">
    <location>
        <begin position="245"/>
        <end position="266"/>
    </location>
</feature>
<feature type="transmembrane region" description="Helical" evidence="6">
    <location>
        <begin position="93"/>
        <end position="114"/>
    </location>
</feature>
<dbReference type="eggNOG" id="COG0477">
    <property type="taxonomic scope" value="Bacteria"/>
</dbReference>
<organism evidence="8 9">
    <name type="scientific">Kitasatospora setae (strain ATCC 33774 / DSM 43861 / JCM 3304 / KCC A-0304 / NBRC 14216 / KM-6054)</name>
    <name type="common">Streptomyces setae</name>
    <dbReference type="NCBI Taxonomy" id="452652"/>
    <lineage>
        <taxon>Bacteria</taxon>
        <taxon>Bacillati</taxon>
        <taxon>Actinomycetota</taxon>
        <taxon>Actinomycetes</taxon>
        <taxon>Kitasatosporales</taxon>
        <taxon>Streptomycetaceae</taxon>
        <taxon>Kitasatospora</taxon>
    </lineage>
</organism>
<dbReference type="InterPro" id="IPR036259">
    <property type="entry name" value="MFS_trans_sf"/>
</dbReference>
<dbReference type="PATRIC" id="fig|452652.3.peg.2730"/>
<sequence length="485" mass="49837">MTDTADARTTAAAPPPVAAADQPKWLTLPVVLAPTFMVTLDMFIVNVAIPSIQEKLHAGTGAVQFVVAGISLAVAAVLITAGRLGDILGRRRMFTIGLALFTVASGVCGIAPNAGELIAGRVAQGVSAGLMMPQVLAILTVAFSGPARAKAFGYYGIAMGLAGVFGQLIGGVLIRADLWGLGWRLIFLINVPIGVLVLAMTPRFVPESKGTGSAKLDLFGTLLVTVGLVGVILPLIKGREEGWPAWTWECLAVSVVLLAAFAWYQARLGARGGAPLITMGLFRQRAFSVGLVTTLLFYAVMSTFFLVFALYLQQGRAQSALQSGAIFIPLGTGFFAASMAAKQIGAKLGRQTLAVGSLVLAVGLGALELIADDLGTDGAIGWIIPALLVAGFGMGMVMAPLSATVLSGIPPQFAAAASGVLSTAVQVGTALGVAIIGNLFYNLLGTDLKPSSFIHAFTVSTEVLALLGVLVAASVQLLPKPAKQG</sequence>
<feature type="transmembrane region" description="Helical" evidence="6">
    <location>
        <begin position="324"/>
        <end position="341"/>
    </location>
</feature>
<feature type="domain" description="Major facilitator superfamily (MFS) profile" evidence="7">
    <location>
        <begin position="27"/>
        <end position="483"/>
    </location>
</feature>
<dbReference type="STRING" id="452652.KSE_27250"/>
<keyword evidence="9" id="KW-1185">Reference proteome</keyword>
<gene>
    <name evidence="8" type="ordered locus">KSE_27250</name>
</gene>
<dbReference type="GO" id="GO:0022857">
    <property type="term" value="F:transmembrane transporter activity"/>
    <property type="evidence" value="ECO:0007669"/>
    <property type="project" value="InterPro"/>
</dbReference>
<dbReference type="GO" id="GO:0005886">
    <property type="term" value="C:plasma membrane"/>
    <property type="evidence" value="ECO:0007669"/>
    <property type="project" value="UniProtKB-SubCell"/>
</dbReference>
<evidence type="ECO:0000256" key="2">
    <source>
        <dbReference type="ARBA" id="ARBA00022692"/>
    </source>
</evidence>
<feature type="transmembrane region" description="Helical" evidence="6">
    <location>
        <begin position="181"/>
        <end position="204"/>
    </location>
</feature>
<dbReference type="PANTHER" id="PTHR42718:SF39">
    <property type="entry name" value="ACTINORHODIN TRANSPORTER-RELATED"/>
    <property type="match status" value="1"/>
</dbReference>
<dbReference type="Gene3D" id="1.20.1720.10">
    <property type="entry name" value="Multidrug resistance protein D"/>
    <property type="match status" value="1"/>
</dbReference>
<evidence type="ECO:0000256" key="1">
    <source>
        <dbReference type="ARBA" id="ARBA00004651"/>
    </source>
</evidence>
<dbReference type="PANTHER" id="PTHR42718">
    <property type="entry name" value="MAJOR FACILITATOR SUPERFAMILY MULTIDRUG TRANSPORTER MFSC"/>
    <property type="match status" value="1"/>
</dbReference>
<proteinExistence type="predicted"/>
<feature type="transmembrane region" description="Helical" evidence="6">
    <location>
        <begin position="126"/>
        <end position="145"/>
    </location>
</feature>
<evidence type="ECO:0000256" key="6">
    <source>
        <dbReference type="SAM" id="Phobius"/>
    </source>
</evidence>
<feature type="transmembrane region" description="Helical" evidence="6">
    <location>
        <begin position="353"/>
        <end position="370"/>
    </location>
</feature>
<dbReference type="AlphaFoldDB" id="E4NBF6"/>